<dbReference type="SUPFAM" id="SSF51197">
    <property type="entry name" value="Clavaminate synthase-like"/>
    <property type="match status" value="1"/>
</dbReference>
<keyword evidence="3" id="KW-1185">Reference proteome</keyword>
<evidence type="ECO:0000256" key="1">
    <source>
        <dbReference type="SAM" id="MobiDB-lite"/>
    </source>
</evidence>
<feature type="compositionally biased region" description="Low complexity" evidence="1">
    <location>
        <begin position="1"/>
        <end position="59"/>
    </location>
</feature>
<accession>A0A1D8G201</accession>
<evidence type="ECO:0000313" key="3">
    <source>
        <dbReference type="Proteomes" id="UP000095349"/>
    </source>
</evidence>
<feature type="compositionally biased region" description="Pro residues" evidence="1">
    <location>
        <begin position="60"/>
        <end position="78"/>
    </location>
</feature>
<dbReference type="KEGG" id="srn:A4G23_02312"/>
<dbReference type="STRING" id="285473.A4G23_02312"/>
<protein>
    <recommendedName>
        <fullName evidence="4">Prolyl 4-hydroxylase alpha subunit Fe(2+) 2OG dioxygenase domain-containing protein</fullName>
    </recommendedName>
</protein>
<gene>
    <name evidence="2" type="ORF">A4G23_02312</name>
</gene>
<dbReference type="Gene3D" id="2.60.120.620">
    <property type="entry name" value="q2cbj1_9rhob like domain"/>
    <property type="match status" value="1"/>
</dbReference>
<dbReference type="RefSeq" id="WP_237282179.1">
    <property type="nucleotide sequence ID" value="NZ_CP017316.1"/>
</dbReference>
<name>A0A1D8G201_9ACTN</name>
<organism evidence="2 3">
    <name type="scientific">Streptomyces rubrolavendulae</name>
    <dbReference type="NCBI Taxonomy" id="285473"/>
    <lineage>
        <taxon>Bacteria</taxon>
        <taxon>Bacillati</taxon>
        <taxon>Actinomycetota</taxon>
        <taxon>Actinomycetes</taxon>
        <taxon>Kitasatosporales</taxon>
        <taxon>Streptomycetaceae</taxon>
        <taxon>Streptomyces</taxon>
    </lineage>
</organism>
<sequence length="338" mass="35417">MDSAPTAHTTNTAPTAVAAHTAATEQAARTGQTATAGHTGATAGPATAGRPDGASTRPATPAPDGAPAPTAPAPPAPDPLFTAVDAPAFTARHLARLAGGTLAAVRVPHFLGPAECRAVTEALDRLPTAPYDRGRVPTRVLRFGPALNDHRLPGGVLDADRYWAQADAARTAWDRAAVRPDAVAHAMDRIGEAWGAPVGPATIGGREAFGGTVREIETGLLMHFDDINREFPDGLFDQHVIGQLAFNLYVDVPSGGGATFVWRHRWEPADEEHREAYGYRPGAVAGCQRVELPPSLGDGLLFDPAHFHAVEPNRGGGRRIAFAFFLGITTGGRLVVWS</sequence>
<evidence type="ECO:0000313" key="2">
    <source>
        <dbReference type="EMBL" id="AOT59470.1"/>
    </source>
</evidence>
<reference evidence="2 3" key="1">
    <citation type="submission" date="2016-09" db="EMBL/GenBank/DDBJ databases">
        <title>Streptomyces rubrolavendulae MJM4426 Genome sequencing and assembly.</title>
        <authorList>
            <person name="Kim J.-G."/>
        </authorList>
    </citation>
    <scope>NUCLEOTIDE SEQUENCE [LARGE SCALE GENOMIC DNA]</scope>
    <source>
        <strain evidence="2 3">MJM4426</strain>
    </source>
</reference>
<proteinExistence type="predicted"/>
<dbReference type="AlphaFoldDB" id="A0A1D8G201"/>
<evidence type="ECO:0008006" key="4">
    <source>
        <dbReference type="Google" id="ProtNLM"/>
    </source>
</evidence>
<dbReference type="EMBL" id="CP017316">
    <property type="protein sequence ID" value="AOT59470.1"/>
    <property type="molecule type" value="Genomic_DNA"/>
</dbReference>
<dbReference type="PATRIC" id="fig|285473.5.peg.2419"/>
<feature type="region of interest" description="Disordered" evidence="1">
    <location>
        <begin position="1"/>
        <end position="79"/>
    </location>
</feature>
<dbReference type="Proteomes" id="UP000095349">
    <property type="component" value="Chromosome"/>
</dbReference>